<keyword evidence="2" id="KW-1133">Transmembrane helix</keyword>
<dbReference type="STRING" id="686624.SAMN04488242_1567"/>
<keyword evidence="4" id="KW-1185">Reference proteome</keyword>
<sequence>MLAGLLIAALLVAGLAFAVPWISAQRHNPDDLAEEPTERFSQSMRILQRDVVEYGDPSAVSTPLTRASEFYGLHMTAKQAAKRRLVVLASLAGTGIVLGVLTALGILPWWSALVPVALIAVFLGIARFSVVDMHRRLDAYAASLETGFGDDEDTEVIELQQEDTEPTEFSVDLSAPTGRGAFWDPVPVTAPTYVQQPLLPRTVRTIDLSAPVVASTPLVPTADRPDAYVPEESLRPAVGE</sequence>
<evidence type="ECO:0000256" key="2">
    <source>
        <dbReference type="SAM" id="Phobius"/>
    </source>
</evidence>
<feature type="transmembrane region" description="Helical" evidence="2">
    <location>
        <begin position="112"/>
        <end position="130"/>
    </location>
</feature>
<name>A0A1G9JZS8_9ACTN</name>
<dbReference type="Proteomes" id="UP000199475">
    <property type="component" value="Unassembled WGS sequence"/>
</dbReference>
<evidence type="ECO:0000256" key="1">
    <source>
        <dbReference type="SAM" id="MobiDB-lite"/>
    </source>
</evidence>
<feature type="region of interest" description="Disordered" evidence="1">
    <location>
        <begin position="219"/>
        <end position="240"/>
    </location>
</feature>
<proteinExistence type="predicted"/>
<dbReference type="RefSeq" id="WP_093250639.1">
    <property type="nucleotide sequence ID" value="NZ_FNGP01000002.1"/>
</dbReference>
<reference evidence="3 4" key="1">
    <citation type="submission" date="2016-10" db="EMBL/GenBank/DDBJ databases">
        <authorList>
            <person name="de Groot N.N."/>
        </authorList>
    </citation>
    <scope>NUCLEOTIDE SEQUENCE [LARGE SCALE GENOMIC DNA]</scope>
    <source>
        <strain evidence="3 4">CGMCC 1.9159</strain>
    </source>
</reference>
<accession>A0A1G9JZS8</accession>
<feature type="transmembrane region" description="Helical" evidence="2">
    <location>
        <begin position="85"/>
        <end position="106"/>
    </location>
</feature>
<gene>
    <name evidence="3" type="ORF">SAMN04488242_1567</name>
</gene>
<dbReference type="OrthoDB" id="3218604at2"/>
<protein>
    <submittedName>
        <fullName evidence="3">Uncharacterized protein</fullName>
    </submittedName>
</protein>
<keyword evidence="2" id="KW-0472">Membrane</keyword>
<keyword evidence="2" id="KW-0812">Transmembrane</keyword>
<dbReference type="AlphaFoldDB" id="A0A1G9JZS8"/>
<evidence type="ECO:0000313" key="4">
    <source>
        <dbReference type="Proteomes" id="UP000199475"/>
    </source>
</evidence>
<organism evidence="3 4">
    <name type="scientific">Tessaracoccus oleiagri</name>
    <dbReference type="NCBI Taxonomy" id="686624"/>
    <lineage>
        <taxon>Bacteria</taxon>
        <taxon>Bacillati</taxon>
        <taxon>Actinomycetota</taxon>
        <taxon>Actinomycetes</taxon>
        <taxon>Propionibacteriales</taxon>
        <taxon>Propionibacteriaceae</taxon>
        <taxon>Tessaracoccus</taxon>
    </lineage>
</organism>
<dbReference type="EMBL" id="FNGP01000002">
    <property type="protein sequence ID" value="SDL43160.1"/>
    <property type="molecule type" value="Genomic_DNA"/>
</dbReference>
<evidence type="ECO:0000313" key="3">
    <source>
        <dbReference type="EMBL" id="SDL43160.1"/>
    </source>
</evidence>